<evidence type="ECO:0000313" key="3">
    <source>
        <dbReference type="Proteomes" id="UP000035514"/>
    </source>
</evidence>
<dbReference type="RefSeq" id="WP_046997320.1">
    <property type="nucleotide sequence ID" value="NZ_JAIQ01000165.1"/>
</dbReference>
<accession>A0A0G9JXQ9</accession>
<evidence type="ECO:0000256" key="1">
    <source>
        <dbReference type="SAM" id="MobiDB-lite"/>
    </source>
</evidence>
<proteinExistence type="predicted"/>
<reference evidence="2 3" key="1">
    <citation type="submission" date="2014-01" db="EMBL/GenBank/DDBJ databases">
        <title>Development of a Comparative Genomic Fingerprinting Assay for High Resolution Genotyping of Arcobacter butzleri.</title>
        <authorList>
            <person name="Webb A.L."/>
            <person name="Inglis G.D."/>
            <person name="Kruczkiewicz P."/>
            <person name="Selinger L.B."/>
            <person name="Taboada E.N."/>
        </authorList>
    </citation>
    <scope>NUCLEOTIDE SEQUENCE [LARGE SCALE GENOMIC DNA]</scope>
    <source>
        <strain evidence="2 3">L348</strain>
    </source>
</reference>
<dbReference type="Proteomes" id="UP000035514">
    <property type="component" value="Unassembled WGS sequence"/>
</dbReference>
<protein>
    <submittedName>
        <fullName evidence="2">Uncharacterized protein</fullName>
    </submittedName>
</protein>
<comment type="caution">
    <text evidence="2">The sequence shown here is derived from an EMBL/GenBank/DDBJ whole genome shotgun (WGS) entry which is preliminary data.</text>
</comment>
<gene>
    <name evidence="2" type="ORF">AA20_11490</name>
</gene>
<dbReference type="PATRIC" id="fig|1447256.3.peg.2253"/>
<evidence type="ECO:0000313" key="2">
    <source>
        <dbReference type="EMBL" id="KLD96712.1"/>
    </source>
</evidence>
<organism evidence="2 3">
    <name type="scientific">Aliarcobacter butzleri L348</name>
    <dbReference type="NCBI Taxonomy" id="1447256"/>
    <lineage>
        <taxon>Bacteria</taxon>
        <taxon>Pseudomonadati</taxon>
        <taxon>Campylobacterota</taxon>
        <taxon>Epsilonproteobacteria</taxon>
        <taxon>Campylobacterales</taxon>
        <taxon>Arcobacteraceae</taxon>
        <taxon>Aliarcobacter</taxon>
    </lineage>
</organism>
<dbReference type="AlphaFoldDB" id="A0A0G9JXQ9"/>
<feature type="region of interest" description="Disordered" evidence="1">
    <location>
        <begin position="38"/>
        <end position="72"/>
    </location>
</feature>
<dbReference type="EMBL" id="JAIQ01000165">
    <property type="protein sequence ID" value="KLD96712.1"/>
    <property type="molecule type" value="Genomic_DNA"/>
</dbReference>
<feature type="compositionally biased region" description="Basic and acidic residues" evidence="1">
    <location>
        <begin position="60"/>
        <end position="72"/>
    </location>
</feature>
<sequence>MSDLTKLKEEATALNIQFPSNITYEKLLQRIEAVKALQKPKEEENNPNPPTIQTQNNSDEIDKSADPEDKETNLQKKIDELQEEDEQEEDTLIKRVSKCGNYRVKIKGLEETARRSGVTIEDLKSVLGTGKLLNNFTFEIA</sequence>
<name>A0A0G9JXQ9_9BACT</name>